<dbReference type="GO" id="GO:0016405">
    <property type="term" value="F:CoA-ligase activity"/>
    <property type="evidence" value="ECO:0007669"/>
    <property type="project" value="TreeGrafter"/>
</dbReference>
<dbReference type="Pfam" id="PF00501">
    <property type="entry name" value="AMP-binding"/>
    <property type="match status" value="1"/>
</dbReference>
<dbReference type="InterPro" id="IPR000873">
    <property type="entry name" value="AMP-dep_synth/lig_dom"/>
</dbReference>
<gene>
    <name evidence="3" type="ORF">BDZ94DRAFT_1198462</name>
</gene>
<feature type="domain" description="AMP-dependent synthetase/ligase" evidence="1">
    <location>
        <begin position="46"/>
        <end position="415"/>
    </location>
</feature>
<dbReference type="Gene3D" id="3.30.300.30">
    <property type="match status" value="1"/>
</dbReference>
<dbReference type="InterPro" id="IPR025110">
    <property type="entry name" value="AMP-bd_C"/>
</dbReference>
<comment type="caution">
    <text evidence="3">The sequence shown here is derived from an EMBL/GenBank/DDBJ whole genome shotgun (WGS) entry which is preliminary data.</text>
</comment>
<evidence type="ECO:0000313" key="4">
    <source>
        <dbReference type="Proteomes" id="UP000807353"/>
    </source>
</evidence>
<dbReference type="SUPFAM" id="SSF56801">
    <property type="entry name" value="Acetyl-CoA synthetase-like"/>
    <property type="match status" value="1"/>
</dbReference>
<evidence type="ECO:0000313" key="3">
    <source>
        <dbReference type="EMBL" id="KAF9460146.1"/>
    </source>
</evidence>
<keyword evidence="3" id="KW-0436">Ligase</keyword>
<organism evidence="3 4">
    <name type="scientific">Collybia nuda</name>
    <dbReference type="NCBI Taxonomy" id="64659"/>
    <lineage>
        <taxon>Eukaryota</taxon>
        <taxon>Fungi</taxon>
        <taxon>Dikarya</taxon>
        <taxon>Basidiomycota</taxon>
        <taxon>Agaricomycotina</taxon>
        <taxon>Agaricomycetes</taxon>
        <taxon>Agaricomycetidae</taxon>
        <taxon>Agaricales</taxon>
        <taxon>Tricholomatineae</taxon>
        <taxon>Clitocybaceae</taxon>
        <taxon>Collybia</taxon>
    </lineage>
</organism>
<dbReference type="PANTHER" id="PTHR24096">
    <property type="entry name" value="LONG-CHAIN-FATTY-ACID--COA LIGASE"/>
    <property type="match status" value="1"/>
</dbReference>
<protein>
    <submittedName>
        <fullName evidence="3">Phenylacetyl-CoA ligase</fullName>
    </submittedName>
</protein>
<sequence>MATFRSVFPLPHIPDDLTIPQFILDSQHPSRPLRPYTTPWLIEDHTGRPFGHSELSHRTFGLANALSLKWGIKRHDIVCIFSPNNIDYATTIWAVHRLGGIITPANPGYMVEELVHQLHATKAALLVIHPTFLDTAHKAAQIAGLPNDRIILIEDPPYSETTSKHTSINNLVDFGSNAPQNFIEARLKPGEARTTLAFLSFSSGTTGKPKAVAIPHYSVIANIIQMATHYKINDKSWKEKRMIPGDVAIAVLPFFHIYGLVVNLHYLLFCGMSVVVVPKFNFPVFLESLVRHRITHLYIVPPQVVLMCKHPDMKKYNLSHIKFCMSGAAPLSGELMEQLHKVLPNATIGQGYGLTETCTTVAMIPPTQKIATIGSAGQLIPGIIAKVVKVDGSLAVEGEQGELVVTGPSMALGYLNNETATRETFVDGWVRTGDEVIIKNGEVYVVDRLKEIMKVRGFQVAPAELEGHLLMHPDVVDACVISIPDEYSGELPMAYIVLSEAARKRISGNQDASLKLKAVLEKHVADVKVAYKRLAGGVEFIDAIPKNPSGKMLRRVLRDQARKLKVTRTESIRARL</sequence>
<dbReference type="InterPro" id="IPR020845">
    <property type="entry name" value="AMP-binding_CS"/>
</dbReference>
<dbReference type="InterPro" id="IPR045851">
    <property type="entry name" value="AMP-bd_C_sf"/>
</dbReference>
<feature type="domain" description="AMP-binding enzyme C-terminal" evidence="2">
    <location>
        <begin position="464"/>
        <end position="551"/>
    </location>
</feature>
<dbReference type="InterPro" id="IPR042099">
    <property type="entry name" value="ANL_N_sf"/>
</dbReference>
<dbReference type="CDD" id="cd05911">
    <property type="entry name" value="Firefly_Luc_like"/>
    <property type="match status" value="1"/>
</dbReference>
<proteinExistence type="predicted"/>
<keyword evidence="4" id="KW-1185">Reference proteome</keyword>
<reference evidence="3" key="1">
    <citation type="submission" date="2020-11" db="EMBL/GenBank/DDBJ databases">
        <authorList>
            <consortium name="DOE Joint Genome Institute"/>
            <person name="Ahrendt S."/>
            <person name="Riley R."/>
            <person name="Andreopoulos W."/>
            <person name="Labutti K."/>
            <person name="Pangilinan J."/>
            <person name="Ruiz-Duenas F.J."/>
            <person name="Barrasa J.M."/>
            <person name="Sanchez-Garcia M."/>
            <person name="Camarero S."/>
            <person name="Miyauchi S."/>
            <person name="Serrano A."/>
            <person name="Linde D."/>
            <person name="Babiker R."/>
            <person name="Drula E."/>
            <person name="Ayuso-Fernandez I."/>
            <person name="Pacheco R."/>
            <person name="Padilla G."/>
            <person name="Ferreira P."/>
            <person name="Barriuso J."/>
            <person name="Kellner H."/>
            <person name="Castanera R."/>
            <person name="Alfaro M."/>
            <person name="Ramirez L."/>
            <person name="Pisabarro A.G."/>
            <person name="Kuo A."/>
            <person name="Tritt A."/>
            <person name="Lipzen A."/>
            <person name="He G."/>
            <person name="Yan M."/>
            <person name="Ng V."/>
            <person name="Cullen D."/>
            <person name="Martin F."/>
            <person name="Rosso M.-N."/>
            <person name="Henrissat B."/>
            <person name="Hibbett D."/>
            <person name="Martinez A.T."/>
            <person name="Grigoriev I.V."/>
        </authorList>
    </citation>
    <scope>NUCLEOTIDE SEQUENCE</scope>
    <source>
        <strain evidence="3">CBS 247.69</strain>
    </source>
</reference>
<accession>A0A9P6CC12</accession>
<dbReference type="OrthoDB" id="6509636at2759"/>
<dbReference type="PROSITE" id="PS00455">
    <property type="entry name" value="AMP_BINDING"/>
    <property type="match status" value="1"/>
</dbReference>
<dbReference type="Proteomes" id="UP000807353">
    <property type="component" value="Unassembled WGS sequence"/>
</dbReference>
<evidence type="ECO:0000259" key="2">
    <source>
        <dbReference type="Pfam" id="PF13193"/>
    </source>
</evidence>
<dbReference type="Pfam" id="PF13193">
    <property type="entry name" value="AMP-binding_C"/>
    <property type="match status" value="1"/>
</dbReference>
<dbReference type="PANTHER" id="PTHR24096:SF422">
    <property type="entry name" value="BCDNA.GH02901"/>
    <property type="match status" value="1"/>
</dbReference>
<dbReference type="Gene3D" id="3.40.50.12780">
    <property type="entry name" value="N-terminal domain of ligase-like"/>
    <property type="match status" value="1"/>
</dbReference>
<name>A0A9P6CC12_9AGAR</name>
<dbReference type="EMBL" id="MU150304">
    <property type="protein sequence ID" value="KAF9460146.1"/>
    <property type="molecule type" value="Genomic_DNA"/>
</dbReference>
<evidence type="ECO:0000259" key="1">
    <source>
        <dbReference type="Pfam" id="PF00501"/>
    </source>
</evidence>
<dbReference type="AlphaFoldDB" id="A0A9P6CC12"/>